<protein>
    <submittedName>
        <fullName evidence="3">Uncharacterized protein</fullName>
    </submittedName>
</protein>
<sequence>MSRRNEEARARRRQQLKKEESLTSVKTGNIVVASGESPRRPDLSNHFGWRVLREARVRDSSYPHISEYWEHGEVDRVTYVMYLQDEAEGKEEPVRDADTTVKATQTESQPSFGVESHQKFSVVLVPSATSLGEIERQRTMIVPRKRVRKLITEFYYVPREDRLKLSNPVPSGDTNEPIYEQGEVAQEVEAEVEGATKRVEKKVEVTKRRGKKEGWGFRAGAERMVDQKQAEVTSGVEAEVEDAKNRVEDMSKKVEAEERRGKEEWNLRAGAERVSVSQYGFLFTYPNPGDLRPSGLEHRQKHRVEHTHSVSSTSSSCSGKSNGLKRNRKAETRKDFPVRKTMPQSKNNLKRT</sequence>
<proteinExistence type="predicted"/>
<gene>
    <name evidence="3" type="ORF">g.3035</name>
</gene>
<feature type="region of interest" description="Disordered" evidence="2">
    <location>
        <begin position="287"/>
        <end position="352"/>
    </location>
</feature>
<dbReference type="AlphaFoldDB" id="A0A1B6L6Z7"/>
<dbReference type="EMBL" id="GEBQ01020479">
    <property type="protein sequence ID" value="JAT19498.1"/>
    <property type="molecule type" value="Transcribed_RNA"/>
</dbReference>
<organism evidence="3">
    <name type="scientific">Graphocephala atropunctata</name>
    <dbReference type="NCBI Taxonomy" id="36148"/>
    <lineage>
        <taxon>Eukaryota</taxon>
        <taxon>Metazoa</taxon>
        <taxon>Ecdysozoa</taxon>
        <taxon>Arthropoda</taxon>
        <taxon>Hexapoda</taxon>
        <taxon>Insecta</taxon>
        <taxon>Pterygota</taxon>
        <taxon>Neoptera</taxon>
        <taxon>Paraneoptera</taxon>
        <taxon>Hemiptera</taxon>
        <taxon>Auchenorrhyncha</taxon>
        <taxon>Membracoidea</taxon>
        <taxon>Cicadellidae</taxon>
        <taxon>Cicadellinae</taxon>
        <taxon>Cicadellini</taxon>
        <taxon>Graphocephala</taxon>
    </lineage>
</organism>
<accession>A0A1B6L6Z7</accession>
<name>A0A1B6L6Z7_9HEMI</name>
<feature type="compositionally biased region" description="Basic and acidic residues" evidence="2">
    <location>
        <begin position="329"/>
        <end position="338"/>
    </location>
</feature>
<keyword evidence="1" id="KW-0175">Coiled coil</keyword>
<feature type="region of interest" description="Disordered" evidence="2">
    <location>
        <begin position="1"/>
        <end position="39"/>
    </location>
</feature>
<reference evidence="3" key="1">
    <citation type="submission" date="2015-11" db="EMBL/GenBank/DDBJ databases">
        <title>De novo transcriptome assembly of four potential Pierce s Disease insect vectors from Arizona vineyards.</title>
        <authorList>
            <person name="Tassone E.E."/>
        </authorList>
    </citation>
    <scope>NUCLEOTIDE SEQUENCE</scope>
</reference>
<evidence type="ECO:0000256" key="2">
    <source>
        <dbReference type="SAM" id="MobiDB-lite"/>
    </source>
</evidence>
<feature type="coiled-coil region" evidence="1">
    <location>
        <begin position="233"/>
        <end position="260"/>
    </location>
</feature>
<feature type="compositionally biased region" description="Low complexity" evidence="2">
    <location>
        <begin position="309"/>
        <end position="321"/>
    </location>
</feature>
<evidence type="ECO:0000256" key="1">
    <source>
        <dbReference type="SAM" id="Coils"/>
    </source>
</evidence>
<feature type="compositionally biased region" description="Polar residues" evidence="2">
    <location>
        <begin position="342"/>
        <end position="352"/>
    </location>
</feature>
<evidence type="ECO:0000313" key="3">
    <source>
        <dbReference type="EMBL" id="JAT19498.1"/>
    </source>
</evidence>